<dbReference type="InterPro" id="IPR036736">
    <property type="entry name" value="ACP-like_sf"/>
</dbReference>
<comment type="caution">
    <text evidence="4">The sequence shown here is derived from an EMBL/GenBank/DDBJ whole genome shotgun (WGS) entry which is preliminary data.</text>
</comment>
<evidence type="ECO:0000256" key="1">
    <source>
        <dbReference type="ARBA" id="ARBA00022450"/>
    </source>
</evidence>
<evidence type="ECO:0000259" key="3">
    <source>
        <dbReference type="PROSITE" id="PS50075"/>
    </source>
</evidence>
<keyword evidence="2" id="KW-0597">Phosphoprotein</keyword>
<gene>
    <name evidence="4" type="ORF">GCM10010246_55550</name>
</gene>
<sequence length="82" mass="8760">MRKSSAEQSVLAALRQVLGRGELSGVDSGTLLFEDLGLDSTSVIELLMLIETETGAEFDTESLELEHFASVGTLTEFVSSHG</sequence>
<protein>
    <submittedName>
        <fullName evidence="4">Phosphopantetheine-binding protein</fullName>
    </submittedName>
</protein>
<dbReference type="GeneID" id="96745748"/>
<evidence type="ECO:0000256" key="2">
    <source>
        <dbReference type="ARBA" id="ARBA00022553"/>
    </source>
</evidence>
<dbReference type="InterPro" id="IPR009081">
    <property type="entry name" value="PP-bd_ACP"/>
</dbReference>
<name>A0ABN3GQZ9_9ACTN</name>
<dbReference type="Proteomes" id="UP001500253">
    <property type="component" value="Unassembled WGS sequence"/>
</dbReference>
<dbReference type="Gene3D" id="1.10.1200.10">
    <property type="entry name" value="ACP-like"/>
    <property type="match status" value="1"/>
</dbReference>
<feature type="domain" description="Carrier" evidence="3">
    <location>
        <begin position="4"/>
        <end position="82"/>
    </location>
</feature>
<dbReference type="InterPro" id="IPR006162">
    <property type="entry name" value="Ppantetheine_attach_site"/>
</dbReference>
<dbReference type="SUPFAM" id="SSF47336">
    <property type="entry name" value="ACP-like"/>
    <property type="match status" value="1"/>
</dbReference>
<dbReference type="PROSITE" id="PS00012">
    <property type="entry name" value="PHOSPHOPANTETHEINE"/>
    <property type="match status" value="1"/>
</dbReference>
<dbReference type="PROSITE" id="PS50075">
    <property type="entry name" value="CARRIER"/>
    <property type="match status" value="1"/>
</dbReference>
<accession>A0ABN3GQZ9</accession>
<evidence type="ECO:0000313" key="4">
    <source>
        <dbReference type="EMBL" id="GAA2358653.1"/>
    </source>
</evidence>
<keyword evidence="5" id="KW-1185">Reference proteome</keyword>
<organism evidence="4 5">
    <name type="scientific">Streptomyces cuspidosporus</name>
    <dbReference type="NCBI Taxonomy" id="66882"/>
    <lineage>
        <taxon>Bacteria</taxon>
        <taxon>Bacillati</taxon>
        <taxon>Actinomycetota</taxon>
        <taxon>Actinomycetes</taxon>
        <taxon>Kitasatosporales</taxon>
        <taxon>Streptomycetaceae</taxon>
        <taxon>Streptomyces</taxon>
    </lineage>
</organism>
<reference evidence="4 5" key="1">
    <citation type="journal article" date="2019" name="Int. J. Syst. Evol. Microbiol.">
        <title>The Global Catalogue of Microorganisms (GCM) 10K type strain sequencing project: providing services to taxonomists for standard genome sequencing and annotation.</title>
        <authorList>
            <consortium name="The Broad Institute Genomics Platform"/>
            <consortium name="The Broad Institute Genome Sequencing Center for Infectious Disease"/>
            <person name="Wu L."/>
            <person name="Ma J."/>
        </authorList>
    </citation>
    <scope>NUCLEOTIDE SEQUENCE [LARGE SCALE GENOMIC DNA]</scope>
    <source>
        <strain evidence="4 5">JCM 4316</strain>
    </source>
</reference>
<dbReference type="Pfam" id="PF00550">
    <property type="entry name" value="PP-binding"/>
    <property type="match status" value="1"/>
</dbReference>
<proteinExistence type="predicted"/>
<dbReference type="EMBL" id="BAAASD010000028">
    <property type="protein sequence ID" value="GAA2358653.1"/>
    <property type="molecule type" value="Genomic_DNA"/>
</dbReference>
<dbReference type="RefSeq" id="WP_065965515.1">
    <property type="nucleotide sequence ID" value="NZ_BAAASD010000028.1"/>
</dbReference>
<keyword evidence="1" id="KW-0596">Phosphopantetheine</keyword>
<evidence type="ECO:0000313" key="5">
    <source>
        <dbReference type="Proteomes" id="UP001500253"/>
    </source>
</evidence>